<feature type="compositionally biased region" description="Basic and acidic residues" evidence="1">
    <location>
        <begin position="100"/>
        <end position="115"/>
    </location>
</feature>
<evidence type="ECO:0000259" key="2">
    <source>
        <dbReference type="PROSITE" id="PS50838"/>
    </source>
</evidence>
<dbReference type="GO" id="GO:0000122">
    <property type="term" value="P:negative regulation of transcription by RNA polymerase II"/>
    <property type="evidence" value="ECO:0007669"/>
    <property type="project" value="TreeGrafter"/>
</dbReference>
<dbReference type="GeneTree" id="ENSGT00940000163823"/>
<evidence type="ECO:0000256" key="1">
    <source>
        <dbReference type="SAM" id="MobiDB-lite"/>
    </source>
</evidence>
<dbReference type="PROSITE" id="PS50838">
    <property type="entry name" value="MAGE"/>
    <property type="match status" value="1"/>
</dbReference>
<dbReference type="Proteomes" id="UP000001074">
    <property type="component" value="Unassembled WGS sequence"/>
</dbReference>
<reference evidence="3" key="2">
    <citation type="submission" date="2025-08" db="UniProtKB">
        <authorList>
            <consortium name="Ensembl"/>
        </authorList>
    </citation>
    <scope>IDENTIFICATION</scope>
</reference>
<feature type="domain" description="MAGE" evidence="2">
    <location>
        <begin position="122"/>
        <end position="195"/>
    </location>
</feature>
<dbReference type="Gene3D" id="1.10.10.1200">
    <property type="entry name" value="MAGE homology domain, winged helix WH1 motif"/>
    <property type="match status" value="1"/>
</dbReference>
<proteinExistence type="predicted"/>
<dbReference type="InterPro" id="IPR037445">
    <property type="entry name" value="MAGE"/>
</dbReference>
<dbReference type="SMART" id="SM01373">
    <property type="entry name" value="MAGE"/>
    <property type="match status" value="1"/>
</dbReference>
<protein>
    <recommendedName>
        <fullName evidence="2">MAGE domain-containing protein</fullName>
    </recommendedName>
</protein>
<dbReference type="InterPro" id="IPR021072">
    <property type="entry name" value="MAGE_N"/>
</dbReference>
<dbReference type="PANTHER" id="PTHR11736">
    <property type="entry name" value="MELANOMA-ASSOCIATED ANTIGEN MAGE ANTIGEN"/>
    <property type="match status" value="1"/>
</dbReference>
<organism evidence="3 4">
    <name type="scientific">Myotis lucifugus</name>
    <name type="common">Little brown bat</name>
    <dbReference type="NCBI Taxonomy" id="59463"/>
    <lineage>
        <taxon>Eukaryota</taxon>
        <taxon>Metazoa</taxon>
        <taxon>Chordata</taxon>
        <taxon>Craniata</taxon>
        <taxon>Vertebrata</taxon>
        <taxon>Euteleostomi</taxon>
        <taxon>Mammalia</taxon>
        <taxon>Eutheria</taxon>
        <taxon>Laurasiatheria</taxon>
        <taxon>Chiroptera</taxon>
        <taxon>Yangochiroptera</taxon>
        <taxon>Vespertilionidae</taxon>
        <taxon>Myotis</taxon>
    </lineage>
</organism>
<dbReference type="HOGENOM" id="CLU_039582_3_0_1"/>
<dbReference type="InParanoid" id="G1Q7A3"/>
<dbReference type="SMART" id="SM01392">
    <property type="entry name" value="MAGE_N"/>
    <property type="match status" value="1"/>
</dbReference>
<dbReference type="eggNOG" id="KOG4562">
    <property type="taxonomic scope" value="Eukaryota"/>
</dbReference>
<name>G1Q7A3_MYOLU</name>
<feature type="region of interest" description="Disordered" evidence="1">
    <location>
        <begin position="58"/>
        <end position="118"/>
    </location>
</feature>
<accession>G1Q7A3</accession>
<sequence>QVIMCHYQRNELYKPEEDNQDSRENLDLVAVQLLGPEEEAISPSSSISSSLSGLFQESLEEAAAAETSSPPHSPQGACLPPSAMAAPPCIQPEDEGSSSPDKEGATSREGSEEAKSSLQGTLRLKKACLVAFLLLKYRTREPTTKAEMLSSVIKEHQDHFPEIFSTASACMQLVFGIDVKEVDPSAHTYVLVTTL</sequence>
<dbReference type="AlphaFoldDB" id="G1Q7A3"/>
<dbReference type="Pfam" id="PF12440">
    <property type="entry name" value="MAGE_N"/>
    <property type="match status" value="1"/>
</dbReference>
<dbReference type="GO" id="GO:0005634">
    <property type="term" value="C:nucleus"/>
    <property type="evidence" value="ECO:0007669"/>
    <property type="project" value="TreeGrafter"/>
</dbReference>
<dbReference type="FunFam" id="1.10.10.1200:FF:000007">
    <property type="entry name" value="Melanoma-associated antigen C2"/>
    <property type="match status" value="1"/>
</dbReference>
<dbReference type="InterPro" id="IPR041898">
    <property type="entry name" value="MAGE_WH1"/>
</dbReference>
<reference evidence="3 4" key="1">
    <citation type="journal article" date="2011" name="Nature">
        <title>A high-resolution map of human evolutionary constraint using 29 mammals.</title>
        <authorList>
            <person name="Lindblad-Toh K."/>
            <person name="Garber M."/>
            <person name="Zuk O."/>
            <person name="Lin M.F."/>
            <person name="Parker B.J."/>
            <person name="Washietl S."/>
            <person name="Kheradpour P."/>
            <person name="Ernst J."/>
            <person name="Jordan G."/>
            <person name="Mauceli E."/>
            <person name="Ward L.D."/>
            <person name="Lowe C.B."/>
            <person name="Holloway A.K."/>
            <person name="Clamp M."/>
            <person name="Gnerre S."/>
            <person name="Alfoldi J."/>
            <person name="Beal K."/>
            <person name="Chang J."/>
            <person name="Clawson H."/>
            <person name="Cuff J."/>
            <person name="Di Palma F."/>
            <person name="Fitzgerald S."/>
            <person name="Flicek P."/>
            <person name="Guttman M."/>
            <person name="Hubisz M.J."/>
            <person name="Jaffe D.B."/>
            <person name="Jungreis I."/>
            <person name="Kent W.J."/>
            <person name="Kostka D."/>
            <person name="Lara M."/>
            <person name="Martins A.L."/>
            <person name="Massingham T."/>
            <person name="Moltke I."/>
            <person name="Raney B.J."/>
            <person name="Rasmussen M.D."/>
            <person name="Robinson J."/>
            <person name="Stark A."/>
            <person name="Vilella A.J."/>
            <person name="Wen J."/>
            <person name="Xie X."/>
            <person name="Zody M.C."/>
            <person name="Baldwin J."/>
            <person name="Bloom T."/>
            <person name="Chin C.W."/>
            <person name="Heiman D."/>
            <person name="Nicol R."/>
            <person name="Nusbaum C."/>
            <person name="Young S."/>
            <person name="Wilkinson J."/>
            <person name="Worley K.C."/>
            <person name="Kovar C.L."/>
            <person name="Muzny D.M."/>
            <person name="Gibbs R.A."/>
            <person name="Cree A."/>
            <person name="Dihn H.H."/>
            <person name="Fowler G."/>
            <person name="Jhangiani S."/>
            <person name="Joshi V."/>
            <person name="Lee S."/>
            <person name="Lewis L.R."/>
            <person name="Nazareth L.V."/>
            <person name="Okwuonu G."/>
            <person name="Santibanez J."/>
            <person name="Warren W.C."/>
            <person name="Mardis E.R."/>
            <person name="Weinstock G.M."/>
            <person name="Wilson R.K."/>
            <person name="Delehaunty K."/>
            <person name="Dooling D."/>
            <person name="Fronik C."/>
            <person name="Fulton L."/>
            <person name="Fulton B."/>
            <person name="Graves T."/>
            <person name="Minx P."/>
            <person name="Sodergren E."/>
            <person name="Birney E."/>
            <person name="Margulies E.H."/>
            <person name="Herrero J."/>
            <person name="Green E.D."/>
            <person name="Haussler D."/>
            <person name="Siepel A."/>
            <person name="Goldman N."/>
            <person name="Pollard K.S."/>
            <person name="Pedersen J.S."/>
            <person name="Lander E.S."/>
            <person name="Kellis M."/>
        </authorList>
    </citation>
    <scope>NUCLEOTIDE SEQUENCE [LARGE SCALE GENOMIC DNA]</scope>
</reference>
<feature type="compositionally biased region" description="Low complexity" evidence="1">
    <location>
        <begin position="58"/>
        <end position="70"/>
    </location>
</feature>
<reference evidence="3" key="3">
    <citation type="submission" date="2025-09" db="UniProtKB">
        <authorList>
            <consortium name="Ensembl"/>
        </authorList>
    </citation>
    <scope>IDENTIFICATION</scope>
</reference>
<keyword evidence="4" id="KW-1185">Reference proteome</keyword>
<evidence type="ECO:0000313" key="3">
    <source>
        <dbReference type="Ensembl" id="ENSMLUP00000019586.1"/>
    </source>
</evidence>
<dbReference type="PANTHER" id="PTHR11736:SF81">
    <property type="entry name" value="MAGE DOMAIN-CONTAINING PROTEIN"/>
    <property type="match status" value="1"/>
</dbReference>
<dbReference type="EMBL" id="AAPE02015523">
    <property type="status" value="NOT_ANNOTATED_CDS"/>
    <property type="molecule type" value="Genomic_DNA"/>
</dbReference>
<dbReference type="Ensembl" id="ENSMLUT00000030436.1">
    <property type="protein sequence ID" value="ENSMLUP00000019586.1"/>
    <property type="gene ID" value="ENSMLUG00000023403.1"/>
</dbReference>
<evidence type="ECO:0000313" key="4">
    <source>
        <dbReference type="Proteomes" id="UP000001074"/>
    </source>
</evidence>
<dbReference type="InterPro" id="IPR002190">
    <property type="entry name" value="MHD_dom"/>
</dbReference>
<dbReference type="STRING" id="59463.ENSMLUP00000019586"/>